<evidence type="ECO:0008006" key="10">
    <source>
        <dbReference type="Google" id="ProtNLM"/>
    </source>
</evidence>
<feature type="transmembrane region" description="Helical" evidence="7">
    <location>
        <begin position="187"/>
        <end position="209"/>
    </location>
</feature>
<accession>E5XUN3</accession>
<name>E5XUN3_SEGRC</name>
<dbReference type="Gene3D" id="1.20.1250.20">
    <property type="entry name" value="MFS general substrate transporter like domains"/>
    <property type="match status" value="1"/>
</dbReference>
<protein>
    <recommendedName>
        <fullName evidence="10">MFS transporter</fullName>
    </recommendedName>
</protein>
<dbReference type="STRING" id="679197.HMPREF9336_03205"/>
<evidence type="ECO:0000313" key="8">
    <source>
        <dbReference type="EMBL" id="EFV11940.2"/>
    </source>
</evidence>
<evidence type="ECO:0000256" key="6">
    <source>
        <dbReference type="SAM" id="MobiDB-lite"/>
    </source>
</evidence>
<keyword evidence="4 7" id="KW-1133">Transmembrane helix</keyword>
<comment type="subcellular location">
    <subcellularLocation>
        <location evidence="1">Cell membrane</location>
        <topology evidence="1">Multi-pass membrane protein</topology>
    </subcellularLocation>
</comment>
<feature type="transmembrane region" description="Helical" evidence="7">
    <location>
        <begin position="515"/>
        <end position="533"/>
    </location>
</feature>
<evidence type="ECO:0000256" key="7">
    <source>
        <dbReference type="SAM" id="Phobius"/>
    </source>
</evidence>
<keyword evidence="9" id="KW-1185">Reference proteome</keyword>
<evidence type="ECO:0000256" key="2">
    <source>
        <dbReference type="ARBA" id="ARBA00022475"/>
    </source>
</evidence>
<dbReference type="OrthoDB" id="5170137at2"/>
<feature type="transmembrane region" description="Helical" evidence="7">
    <location>
        <begin position="396"/>
        <end position="417"/>
    </location>
</feature>
<feature type="compositionally biased region" description="Basic and acidic residues" evidence="6">
    <location>
        <begin position="1"/>
        <end position="11"/>
    </location>
</feature>
<gene>
    <name evidence="8" type="ORF">HMPREF9336_03205</name>
</gene>
<feature type="transmembrane region" description="Helical" evidence="7">
    <location>
        <begin position="125"/>
        <end position="150"/>
    </location>
</feature>
<feature type="region of interest" description="Disordered" evidence="6">
    <location>
        <begin position="1"/>
        <end position="94"/>
    </location>
</feature>
<dbReference type="InterPro" id="IPR011701">
    <property type="entry name" value="MFS"/>
</dbReference>
<feature type="transmembrane region" description="Helical" evidence="7">
    <location>
        <begin position="221"/>
        <end position="244"/>
    </location>
</feature>
<evidence type="ECO:0000256" key="3">
    <source>
        <dbReference type="ARBA" id="ARBA00022692"/>
    </source>
</evidence>
<feature type="transmembrane region" description="Helical" evidence="7">
    <location>
        <begin position="265"/>
        <end position="286"/>
    </location>
</feature>
<keyword evidence="5 7" id="KW-0472">Membrane</keyword>
<evidence type="ECO:0000313" key="9">
    <source>
        <dbReference type="Proteomes" id="UP000004816"/>
    </source>
</evidence>
<evidence type="ECO:0000256" key="4">
    <source>
        <dbReference type="ARBA" id="ARBA00022989"/>
    </source>
</evidence>
<feature type="transmembrane region" description="Helical" evidence="7">
    <location>
        <begin position="361"/>
        <end position="384"/>
    </location>
</feature>
<sequence>MVEPSGLDRRLMPHPGQARYPLPPDRGLSPYQQGAAPSTPAYEPPPALPNQPEASPASRIVDGGVFLPPRREAEPEPGPAEARPLHRRVAAKSKDLTSKGIAQFRRAAHADGADQSGLAALTYPVIVNSACDAAMAIALASTLFFAAAKAESQTRVLLYLLVNIAPFALIAPLIGPFLDRIQQGRRAALAASFAGRALLALIIASNCVWDQASGQLHYDPFVLYPCALGMMVLSKSFVLLKAAVTPRVLPSEIDLVRTNARLNMFALVGGSMAGGAAAIAVEFVAGKLFHQPGAMLLIIVFGAFGAWLCLRIPGWVEITEGEVPASLSYHEERQPHEPRRTSWRDKIRGLGKQKTPFGRGVITGLWGVGTIRWMVGYLFLYVAFFSKAHHEDGITSLLTLGVIGGAAGVGTFAGTAMGTRTTFGKHERVILALLGVVIAMSVITALTHTILTAAISGFVVGFAASVSKTALDASIQDDLPEESQASGFGRSETVLQLSWVVGAAMGLLAPTELRWGFLIASAVLAVGGAQTYASHIGRSLIPNLGGKRPEHVGRVR</sequence>
<dbReference type="Pfam" id="PF07690">
    <property type="entry name" value="MFS_1"/>
    <property type="match status" value="1"/>
</dbReference>
<evidence type="ECO:0000256" key="1">
    <source>
        <dbReference type="ARBA" id="ARBA00004651"/>
    </source>
</evidence>
<feature type="transmembrane region" description="Helical" evidence="7">
    <location>
        <begin position="429"/>
        <end position="462"/>
    </location>
</feature>
<feature type="transmembrane region" description="Helical" evidence="7">
    <location>
        <begin position="156"/>
        <end position="175"/>
    </location>
</feature>
<keyword evidence="3 7" id="KW-0812">Transmembrane</keyword>
<dbReference type="EMBL" id="ACZI02000001">
    <property type="protein sequence ID" value="EFV11940.2"/>
    <property type="molecule type" value="Genomic_DNA"/>
</dbReference>
<dbReference type="PANTHER" id="PTHR23513:SF18">
    <property type="entry name" value="INTEGRAL MEMBRANE PROTEIN"/>
    <property type="match status" value="1"/>
</dbReference>
<comment type="caution">
    <text evidence="8">The sequence shown here is derived from an EMBL/GenBank/DDBJ whole genome shotgun (WGS) entry which is preliminary data.</text>
</comment>
<proteinExistence type="predicted"/>
<evidence type="ECO:0000256" key="5">
    <source>
        <dbReference type="ARBA" id="ARBA00023136"/>
    </source>
</evidence>
<dbReference type="SUPFAM" id="SSF103473">
    <property type="entry name" value="MFS general substrate transporter"/>
    <property type="match status" value="1"/>
</dbReference>
<dbReference type="InterPro" id="IPR036259">
    <property type="entry name" value="MFS_trans_sf"/>
</dbReference>
<dbReference type="PANTHER" id="PTHR23513">
    <property type="entry name" value="INTEGRAL MEMBRANE EFFLUX PROTEIN-RELATED"/>
    <property type="match status" value="1"/>
</dbReference>
<feature type="transmembrane region" description="Helical" evidence="7">
    <location>
        <begin position="292"/>
        <end position="310"/>
    </location>
</feature>
<dbReference type="Proteomes" id="UP000004816">
    <property type="component" value="Unassembled WGS sequence"/>
</dbReference>
<reference evidence="8 9" key="1">
    <citation type="journal article" date="2011" name="Stand. Genomic Sci.">
        <title>High quality draft genome sequence of Segniliparus rugosus CDC 945(T)= (ATCC BAA-974(T)).</title>
        <authorList>
            <person name="Earl A.M."/>
            <person name="Desjardins C.A."/>
            <person name="Fitzgerald M.G."/>
            <person name="Arachchi H.M."/>
            <person name="Zeng Q."/>
            <person name="Mehta T."/>
            <person name="Griggs A."/>
            <person name="Birren B.W."/>
            <person name="Toney N.C."/>
            <person name="Carr J."/>
            <person name="Posey J."/>
            <person name="Butler W.R."/>
        </authorList>
    </citation>
    <scope>NUCLEOTIDE SEQUENCE [LARGE SCALE GENOMIC DNA]</scope>
    <source>
        <strain evidence="9">ATCC BAA-974 / DSM 45345 / CCUG 50838 / CIP 108380 / JCM 13579 / CDC 945</strain>
    </source>
</reference>
<organism evidence="8 9">
    <name type="scientific">Segniliparus rugosus (strain ATCC BAA-974 / DSM 45345 / CCUG 50838 / CIP 108380 / JCM 13579 / CDC 945)</name>
    <dbReference type="NCBI Taxonomy" id="679197"/>
    <lineage>
        <taxon>Bacteria</taxon>
        <taxon>Bacillati</taxon>
        <taxon>Actinomycetota</taxon>
        <taxon>Actinomycetes</taxon>
        <taxon>Mycobacteriales</taxon>
        <taxon>Segniliparaceae</taxon>
        <taxon>Segniliparus</taxon>
    </lineage>
</organism>
<dbReference type="GO" id="GO:0022857">
    <property type="term" value="F:transmembrane transporter activity"/>
    <property type="evidence" value="ECO:0007669"/>
    <property type="project" value="InterPro"/>
</dbReference>
<dbReference type="HOGENOM" id="CLU_025436_0_0_11"/>
<dbReference type="eggNOG" id="COG2814">
    <property type="taxonomic scope" value="Bacteria"/>
</dbReference>
<dbReference type="RefSeq" id="WP_021029907.1">
    <property type="nucleotide sequence ID" value="NZ_KI391953.1"/>
</dbReference>
<dbReference type="AlphaFoldDB" id="E5XUN3"/>
<keyword evidence="2" id="KW-1003">Cell membrane</keyword>
<dbReference type="GO" id="GO:0005886">
    <property type="term" value="C:plasma membrane"/>
    <property type="evidence" value="ECO:0007669"/>
    <property type="project" value="UniProtKB-SubCell"/>
</dbReference>